<evidence type="ECO:0000313" key="1">
    <source>
        <dbReference type="EMBL" id="EJF97856.1"/>
    </source>
</evidence>
<accession>A0A9P2W3K9</accession>
<dbReference type="SUPFAM" id="SSF52540">
    <property type="entry name" value="P-loop containing nucleoside triphosphate hydrolases"/>
    <property type="match status" value="1"/>
</dbReference>
<dbReference type="AlphaFoldDB" id="A0A9P2W3K9"/>
<comment type="caution">
    <text evidence="1">The sequence shown here is derived from an EMBL/GenBank/DDBJ whole genome shotgun (WGS) entry which is preliminary data.</text>
</comment>
<organism evidence="1 2">
    <name type="scientific">Bartonella taylorii 8TBB</name>
    <dbReference type="NCBI Taxonomy" id="1094560"/>
    <lineage>
        <taxon>Bacteria</taxon>
        <taxon>Pseudomonadati</taxon>
        <taxon>Pseudomonadota</taxon>
        <taxon>Alphaproteobacteria</taxon>
        <taxon>Hyphomicrobiales</taxon>
        <taxon>Bartonellaceae</taxon>
        <taxon>Bartonella</taxon>
    </lineage>
</organism>
<proteinExistence type="predicted"/>
<gene>
    <name evidence="1" type="ORF">ME9_00037</name>
</gene>
<dbReference type="EMBL" id="AIMD01000002">
    <property type="protein sequence ID" value="EJF97856.1"/>
    <property type="molecule type" value="Genomic_DNA"/>
</dbReference>
<dbReference type="Proteomes" id="UP000002648">
    <property type="component" value="Unassembled WGS sequence"/>
</dbReference>
<dbReference type="InterPro" id="IPR027417">
    <property type="entry name" value="P-loop_NTPase"/>
</dbReference>
<reference evidence="1 2" key="1">
    <citation type="submission" date="2012-03" db="EMBL/GenBank/DDBJ databases">
        <title>The Genome Sequence of Bartonella taylorii 8TBB.</title>
        <authorList>
            <consortium name="The Broad Institute Genome Sequencing Platform"/>
            <consortium name="The Broad Institute Genome Sequencing Center for Infectious Disease"/>
            <person name="Feldgarden M."/>
            <person name="Kirby J."/>
            <person name="Kosoy M."/>
            <person name="Birtles R."/>
            <person name="Probert W.S."/>
            <person name="Chiaraviglio L."/>
            <person name="Young S.K."/>
            <person name="Zeng Q."/>
            <person name="Gargeya S."/>
            <person name="Fitzgerald M."/>
            <person name="Haas B."/>
            <person name="Abouelleil A."/>
            <person name="Alvarado L."/>
            <person name="Arachchi H.M."/>
            <person name="Berlin A."/>
            <person name="Chapman S.B."/>
            <person name="Gearin G."/>
            <person name="Goldberg J."/>
            <person name="Griggs A."/>
            <person name="Gujja S."/>
            <person name="Hansen M."/>
            <person name="Heiman D."/>
            <person name="Howarth C."/>
            <person name="Larimer J."/>
            <person name="Lui A."/>
            <person name="MacDonald P.J.P."/>
            <person name="McCowen C."/>
            <person name="Montmayeur A."/>
            <person name="Murphy C."/>
            <person name="Neiman D."/>
            <person name="Pearson M."/>
            <person name="Priest M."/>
            <person name="Roberts A."/>
            <person name="Saif S."/>
            <person name="Shea T."/>
            <person name="Sisk P."/>
            <person name="Stolte C."/>
            <person name="Sykes S."/>
            <person name="Wortman J."/>
            <person name="Nusbaum C."/>
            <person name="Birren B."/>
        </authorList>
    </citation>
    <scope>NUCLEOTIDE SEQUENCE [LARGE SCALE GENOMIC DNA]</scope>
    <source>
        <strain evidence="1 2">8TBB</strain>
    </source>
</reference>
<protein>
    <submittedName>
        <fullName evidence="1">Uncharacterized protein</fullName>
    </submittedName>
</protein>
<keyword evidence="2" id="KW-1185">Reference proteome</keyword>
<evidence type="ECO:0000313" key="2">
    <source>
        <dbReference type="Proteomes" id="UP000002648"/>
    </source>
</evidence>
<dbReference type="RefSeq" id="WP_004857592.1">
    <property type="nucleotide sequence ID" value="NZ_JH725050.1"/>
</dbReference>
<sequence length="131" mass="15143">MKTDNLIFIFTGSFNGTAISSPEDLIKANFLPELAYRIDFYLHLEEPNYNELLASIHSEGLLEKATTFAAKYDLNVSFKDNFEKKLAQFALQKQGNYRAIKFIFNNTIYYKIIALISLNSHSYHFTENDLL</sequence>
<name>A0A9P2W3K9_BARTA</name>